<evidence type="ECO:0000313" key="2">
    <source>
        <dbReference type="EMBL" id="ESE39296.1"/>
    </source>
</evidence>
<comment type="caution">
    <text evidence="2">The sequence shown here is derived from an EMBL/GenBank/DDBJ whole genome shotgun (WGS) entry which is preliminary data.</text>
</comment>
<organism evidence="2 3">
    <name type="scientific">Shewanella decolorationis S12</name>
    <dbReference type="NCBI Taxonomy" id="1353536"/>
    <lineage>
        <taxon>Bacteria</taxon>
        <taxon>Pseudomonadati</taxon>
        <taxon>Pseudomonadota</taxon>
        <taxon>Gammaproteobacteria</taxon>
        <taxon>Alteromonadales</taxon>
        <taxon>Shewanellaceae</taxon>
        <taxon>Shewanella</taxon>
    </lineage>
</organism>
<name>A0ABN0PH35_9GAMM</name>
<keyword evidence="3" id="KW-1185">Reference proteome</keyword>
<sequence length="278" mass="31965">MERNVRYLTLAPVALLLGLTTSVSAEESTQWHYTMGIHDFIVEQESSHTFGFNGNIMIEHTTASDIYLSAVLDMFIDIDTDKLDPDHIPMWFKSEYAALGELYRFSPELSLGWQVDLQGKRNTVSSVEKQAKFFPGLTANYHGKQTQAQLKAGAGYYYLEIDDDVPRTRGYDRGDFGNSEFAYTVMGSFGVDFTPKFDLNLAAQTWNDGDQWLENQYRFTLSYDTDYWEKGSQWLLYVEHTEYNLDPYAKVSVNSPNYLPILPWDNDTLVRLSLVVPW</sequence>
<feature type="signal peptide" evidence="1">
    <location>
        <begin position="1"/>
        <end position="25"/>
    </location>
</feature>
<protein>
    <submittedName>
        <fullName evidence="2">Outer membrane protein</fullName>
    </submittedName>
</protein>
<proteinExistence type="predicted"/>
<dbReference type="EMBL" id="AXZL01000076">
    <property type="protein sequence ID" value="ESE39296.1"/>
    <property type="molecule type" value="Genomic_DNA"/>
</dbReference>
<evidence type="ECO:0000256" key="1">
    <source>
        <dbReference type="SAM" id="SignalP"/>
    </source>
</evidence>
<dbReference type="Proteomes" id="UP000017548">
    <property type="component" value="Unassembled WGS sequence"/>
</dbReference>
<feature type="chain" id="PRO_5046929748" evidence="1">
    <location>
        <begin position="26"/>
        <end position="278"/>
    </location>
</feature>
<evidence type="ECO:0000313" key="3">
    <source>
        <dbReference type="Proteomes" id="UP000017548"/>
    </source>
</evidence>
<keyword evidence="1" id="KW-0732">Signal</keyword>
<reference evidence="2 3" key="1">
    <citation type="journal article" date="2013" name="Genome Announc.">
        <title>Draft Genome Sequence of Shewanella decolorationis S12, a Dye-Degrading Bacterium Isolated from a Wastewater Treatment Plant.</title>
        <authorList>
            <person name="Xu M."/>
            <person name="Fang Y."/>
            <person name="Liu J."/>
            <person name="Chen X."/>
            <person name="Sun G."/>
            <person name="Guo J."/>
            <person name="Hua Z."/>
            <person name="Tu Q."/>
            <person name="Wu L."/>
            <person name="Zhou J."/>
            <person name="Liu X."/>
        </authorList>
    </citation>
    <scope>NUCLEOTIDE SEQUENCE [LARGE SCALE GENOMIC DNA]</scope>
    <source>
        <strain evidence="2 3">S12</strain>
    </source>
</reference>
<gene>
    <name evidence="2" type="ORF">SHD_3505</name>
</gene>
<accession>A0ABN0PH35</accession>